<keyword evidence="4" id="KW-1185">Reference proteome</keyword>
<dbReference type="Proteomes" id="UP000670947">
    <property type="component" value="Unassembled WGS sequence"/>
</dbReference>
<dbReference type="CDD" id="cd08547">
    <property type="entry name" value="Type_II_cohesin"/>
    <property type="match status" value="1"/>
</dbReference>
<dbReference type="Gene3D" id="2.60.40.680">
    <property type="match status" value="1"/>
</dbReference>
<dbReference type="InterPro" id="IPR001119">
    <property type="entry name" value="SLH_dom"/>
</dbReference>
<gene>
    <name evidence="3" type="ORF">I8J29_22345</name>
</gene>
<protein>
    <submittedName>
        <fullName evidence="3">S-layer homology domain-containing protein</fullName>
    </submittedName>
</protein>
<dbReference type="PROSITE" id="PS51272">
    <property type="entry name" value="SLH"/>
    <property type="match status" value="3"/>
</dbReference>
<comment type="caution">
    <text evidence="3">The sequence shown here is derived from an EMBL/GenBank/DDBJ whole genome shotgun (WGS) entry which is preliminary data.</text>
</comment>
<name>A0ABS3WF58_9BACL</name>
<feature type="chain" id="PRO_5046897585" evidence="1">
    <location>
        <begin position="27"/>
        <end position="346"/>
    </location>
</feature>
<evidence type="ECO:0000313" key="3">
    <source>
        <dbReference type="EMBL" id="MBO7746947.1"/>
    </source>
</evidence>
<dbReference type="Pfam" id="PF00963">
    <property type="entry name" value="Cohesin"/>
    <property type="match status" value="1"/>
</dbReference>
<keyword evidence="1" id="KW-0732">Signal</keyword>
<dbReference type="EMBL" id="JAGGDJ010000025">
    <property type="protein sequence ID" value="MBO7746947.1"/>
    <property type="molecule type" value="Genomic_DNA"/>
</dbReference>
<reference evidence="3 4" key="1">
    <citation type="submission" date="2021-03" db="EMBL/GenBank/DDBJ databases">
        <title>Paenibacillus artemisicola MWE-103 whole genome sequence.</title>
        <authorList>
            <person name="Ham Y.J."/>
        </authorList>
    </citation>
    <scope>NUCLEOTIDE SEQUENCE [LARGE SCALE GENOMIC DNA]</scope>
    <source>
        <strain evidence="3 4">MWE-103</strain>
    </source>
</reference>
<accession>A0ABS3WF58</accession>
<feature type="signal peptide" evidence="1">
    <location>
        <begin position="1"/>
        <end position="26"/>
    </location>
</feature>
<dbReference type="Pfam" id="PF00395">
    <property type="entry name" value="SLH"/>
    <property type="match status" value="3"/>
</dbReference>
<evidence type="ECO:0000313" key="4">
    <source>
        <dbReference type="Proteomes" id="UP000670947"/>
    </source>
</evidence>
<feature type="domain" description="SLH" evidence="2">
    <location>
        <begin position="224"/>
        <end position="286"/>
    </location>
</feature>
<evidence type="ECO:0000259" key="2">
    <source>
        <dbReference type="PROSITE" id="PS51272"/>
    </source>
</evidence>
<organism evidence="3 4">
    <name type="scientific">Paenibacillus artemisiicola</name>
    <dbReference type="NCBI Taxonomy" id="1172618"/>
    <lineage>
        <taxon>Bacteria</taxon>
        <taxon>Bacillati</taxon>
        <taxon>Bacillota</taxon>
        <taxon>Bacilli</taxon>
        <taxon>Bacillales</taxon>
        <taxon>Paenibacillaceae</taxon>
        <taxon>Paenibacillus</taxon>
    </lineage>
</organism>
<proteinExistence type="predicted"/>
<dbReference type="RefSeq" id="WP_208849684.1">
    <property type="nucleotide sequence ID" value="NZ_JAGGDJ010000025.1"/>
</dbReference>
<evidence type="ECO:0000256" key="1">
    <source>
        <dbReference type="SAM" id="SignalP"/>
    </source>
</evidence>
<dbReference type="InterPro" id="IPR002102">
    <property type="entry name" value="Cohesin_dom"/>
</dbReference>
<feature type="domain" description="SLH" evidence="2">
    <location>
        <begin position="291"/>
        <end position="346"/>
    </location>
</feature>
<feature type="domain" description="SLH" evidence="2">
    <location>
        <begin position="160"/>
        <end position="223"/>
    </location>
</feature>
<dbReference type="InterPro" id="IPR008965">
    <property type="entry name" value="CBM2/CBM3_carb-bd_dom_sf"/>
</dbReference>
<sequence>MTRKSFFGILLSLLLAVQVVPAPARAAAAPSYTLTAEPSSPGAGGEVKLVLQGRDLADVYAFDVTLSYDAAKLRFKKAESGIAGMSTDPILGEGEVRFAHTKVGQTAGVSGSAALATFVFEAAGAGETGVAVKELKLVDSKLNLTALHPDAKAALRIGAAVRFADLGAKWSWAADAIGYLAGKGIVGGTGGGKYEPALPVKRGDLMLMLVRAFGLQAPAGADASAGNFPDVPKSKYYADAIAAAKALGIAAGDGAGFKPEAPVTRQDLMVLFERTLQTLGRTLPKPDGTELNGFADKDRVAGYAKASVAALVKAGVVKGGAAGIEPLKATNRAETAVFLYRLLTLR</sequence>
<dbReference type="SUPFAM" id="SSF49384">
    <property type="entry name" value="Carbohydrate-binding domain"/>
    <property type="match status" value="1"/>
</dbReference>